<dbReference type="InterPro" id="IPR029039">
    <property type="entry name" value="Flavoprotein-like_sf"/>
</dbReference>
<evidence type="ECO:0000313" key="4">
    <source>
        <dbReference type="EMBL" id="MFC6661702.1"/>
    </source>
</evidence>
<dbReference type="SUPFAM" id="SSF52218">
    <property type="entry name" value="Flavoproteins"/>
    <property type="match status" value="1"/>
</dbReference>
<accession>A0ABW1ZQE8</accession>
<dbReference type="InterPro" id="IPR003680">
    <property type="entry name" value="Flavodoxin_fold"/>
</dbReference>
<comment type="caution">
    <text evidence="4">The sequence shown here is derived from an EMBL/GenBank/DDBJ whole genome shotgun (WGS) entry which is preliminary data.</text>
</comment>
<evidence type="ECO:0000259" key="3">
    <source>
        <dbReference type="Pfam" id="PF02525"/>
    </source>
</evidence>
<dbReference type="GO" id="GO:0016491">
    <property type="term" value="F:oxidoreductase activity"/>
    <property type="evidence" value="ECO:0007669"/>
    <property type="project" value="UniProtKB-KW"/>
</dbReference>
<evidence type="ECO:0000256" key="2">
    <source>
        <dbReference type="ARBA" id="ARBA00023002"/>
    </source>
</evidence>
<dbReference type="PANTHER" id="PTHR10204">
    <property type="entry name" value="NAD P H OXIDOREDUCTASE-RELATED"/>
    <property type="match status" value="1"/>
</dbReference>
<dbReference type="RefSeq" id="WP_224609051.1">
    <property type="nucleotide sequence ID" value="NZ_JAIQXV010000010.1"/>
</dbReference>
<dbReference type="InterPro" id="IPR051545">
    <property type="entry name" value="NAD(P)H_dehydrogenase_qn"/>
</dbReference>
<feature type="domain" description="Flavodoxin-like fold" evidence="3">
    <location>
        <begin position="3"/>
        <end position="208"/>
    </location>
</feature>
<keyword evidence="2 4" id="KW-0560">Oxidoreductase</keyword>
<proteinExistence type="inferred from homology"/>
<protein>
    <submittedName>
        <fullName evidence="4">NAD(P)H-dependent oxidoreductase</fullName>
        <ecNumber evidence="4">1.-.-.-</ecNumber>
        <ecNumber evidence="4">1.6.99.-</ecNumber>
    </submittedName>
</protein>
<dbReference type="Gene3D" id="3.40.50.360">
    <property type="match status" value="1"/>
</dbReference>
<keyword evidence="5" id="KW-1185">Reference proteome</keyword>
<dbReference type="EC" id="1.6.99.-" evidence="4"/>
<name>A0ABW1ZQE8_9DEIO</name>
<dbReference type="Pfam" id="PF02525">
    <property type="entry name" value="Flavodoxin_2"/>
    <property type="match status" value="1"/>
</dbReference>
<gene>
    <name evidence="4" type="ORF">ACFP90_16215</name>
</gene>
<comment type="similarity">
    <text evidence="1">Belongs to the NAD(P)H dehydrogenase (quinone) family.</text>
</comment>
<evidence type="ECO:0000256" key="1">
    <source>
        <dbReference type="ARBA" id="ARBA00006252"/>
    </source>
</evidence>
<evidence type="ECO:0000313" key="5">
    <source>
        <dbReference type="Proteomes" id="UP001596317"/>
    </source>
</evidence>
<dbReference type="PANTHER" id="PTHR10204:SF34">
    <property type="entry name" value="NAD(P)H DEHYDROGENASE [QUINONE] 1 ISOFORM 1"/>
    <property type="match status" value="1"/>
</dbReference>
<dbReference type="Proteomes" id="UP001596317">
    <property type="component" value="Unassembled WGS sequence"/>
</dbReference>
<organism evidence="4 5">
    <name type="scientific">Deinococcus multiflagellatus</name>
    <dbReference type="NCBI Taxonomy" id="1656887"/>
    <lineage>
        <taxon>Bacteria</taxon>
        <taxon>Thermotogati</taxon>
        <taxon>Deinococcota</taxon>
        <taxon>Deinococci</taxon>
        <taxon>Deinococcales</taxon>
        <taxon>Deinococcaceae</taxon>
        <taxon>Deinococcus</taxon>
    </lineage>
</organism>
<dbReference type="EMBL" id="JBHSWB010000001">
    <property type="protein sequence ID" value="MFC6661702.1"/>
    <property type="molecule type" value="Genomic_DNA"/>
</dbReference>
<dbReference type="EC" id="1.-.-.-" evidence="4"/>
<reference evidence="5" key="1">
    <citation type="journal article" date="2019" name="Int. J. Syst. Evol. Microbiol.">
        <title>The Global Catalogue of Microorganisms (GCM) 10K type strain sequencing project: providing services to taxonomists for standard genome sequencing and annotation.</title>
        <authorList>
            <consortium name="The Broad Institute Genomics Platform"/>
            <consortium name="The Broad Institute Genome Sequencing Center for Infectious Disease"/>
            <person name="Wu L."/>
            <person name="Ma J."/>
        </authorList>
    </citation>
    <scope>NUCLEOTIDE SEQUENCE [LARGE SCALE GENOMIC DNA]</scope>
    <source>
        <strain evidence="5">CCUG 63830</strain>
    </source>
</reference>
<sequence>MPRALIVHAHPEPDSFCTAQMHAARGALQAQGYEVEVSDLYALGWHAALDRHDVTHAVQAPFKPQAEQQRAAQAGTFAPELQAELDKLRRAEVLVFSFPLWWFSLPALLKGWVDRVFAMGEVYGAGRGTYDQGVFRGRRALLLLTTGGPEAAYGPGGRNGELLTLLQHVHHGMLWFCGYTVLAPVVGYAPARQSPEARAAQLQAVVQAFGALESRPVLYG</sequence>